<keyword evidence="10" id="KW-1185">Reference proteome</keyword>
<feature type="domain" description="ABC transporter substrate-binding protein PnrA-like" evidence="8">
    <location>
        <begin position="26"/>
        <end position="316"/>
    </location>
</feature>
<organism evidence="9 10">
    <name type="scientific">Reinekea marina</name>
    <dbReference type="NCBI Taxonomy" id="1310421"/>
    <lineage>
        <taxon>Bacteria</taxon>
        <taxon>Pseudomonadati</taxon>
        <taxon>Pseudomonadota</taxon>
        <taxon>Gammaproteobacteria</taxon>
        <taxon>Oceanospirillales</taxon>
        <taxon>Saccharospirillaceae</taxon>
        <taxon>Reinekea</taxon>
    </lineage>
</organism>
<dbReference type="CDD" id="cd06354">
    <property type="entry name" value="PBP1_PrnA-like"/>
    <property type="match status" value="1"/>
</dbReference>
<protein>
    <submittedName>
        <fullName evidence="9">BMP family protein</fullName>
    </submittedName>
</protein>
<accession>A0ABV7WT21</accession>
<gene>
    <name evidence="9" type="ORF">ACFOND_05590</name>
</gene>
<name>A0ABV7WT21_9GAMM</name>
<dbReference type="Gene3D" id="3.40.50.2300">
    <property type="match status" value="2"/>
</dbReference>
<keyword evidence="4 7" id="KW-0732">Signal</keyword>
<evidence type="ECO:0000313" key="9">
    <source>
        <dbReference type="EMBL" id="MFC3701110.1"/>
    </source>
</evidence>
<feature type="signal peptide" evidence="7">
    <location>
        <begin position="1"/>
        <end position="20"/>
    </location>
</feature>
<feature type="chain" id="PRO_5047499748" evidence="7">
    <location>
        <begin position="21"/>
        <end position="335"/>
    </location>
</feature>
<dbReference type="SUPFAM" id="SSF53822">
    <property type="entry name" value="Periplasmic binding protein-like I"/>
    <property type="match status" value="1"/>
</dbReference>
<dbReference type="Proteomes" id="UP001595710">
    <property type="component" value="Unassembled WGS sequence"/>
</dbReference>
<comment type="similarity">
    <text evidence="2">Belongs to the BMP lipoprotein family.</text>
</comment>
<evidence type="ECO:0000256" key="2">
    <source>
        <dbReference type="ARBA" id="ARBA00008610"/>
    </source>
</evidence>
<evidence type="ECO:0000313" key="10">
    <source>
        <dbReference type="Proteomes" id="UP001595710"/>
    </source>
</evidence>
<dbReference type="InterPro" id="IPR028082">
    <property type="entry name" value="Peripla_BP_I"/>
</dbReference>
<evidence type="ECO:0000256" key="5">
    <source>
        <dbReference type="ARBA" id="ARBA00023136"/>
    </source>
</evidence>
<evidence type="ECO:0000256" key="3">
    <source>
        <dbReference type="ARBA" id="ARBA00022475"/>
    </source>
</evidence>
<dbReference type="InterPro" id="IPR003760">
    <property type="entry name" value="PnrA-like"/>
</dbReference>
<dbReference type="Pfam" id="PF02608">
    <property type="entry name" value="Bmp"/>
    <property type="match status" value="1"/>
</dbReference>
<evidence type="ECO:0000259" key="8">
    <source>
        <dbReference type="Pfam" id="PF02608"/>
    </source>
</evidence>
<comment type="caution">
    <text evidence="9">The sequence shown here is derived from an EMBL/GenBank/DDBJ whole genome shotgun (WGS) entry which is preliminary data.</text>
</comment>
<dbReference type="EMBL" id="JBHRYN010000007">
    <property type="protein sequence ID" value="MFC3701110.1"/>
    <property type="molecule type" value="Genomic_DNA"/>
</dbReference>
<keyword evidence="6" id="KW-0449">Lipoprotein</keyword>
<comment type="subcellular location">
    <subcellularLocation>
        <location evidence="1">Cell membrane</location>
        <topology evidence="1">Lipid-anchor</topology>
    </subcellularLocation>
</comment>
<evidence type="ECO:0000256" key="7">
    <source>
        <dbReference type="SAM" id="SignalP"/>
    </source>
</evidence>
<dbReference type="InterPro" id="IPR050957">
    <property type="entry name" value="BMP_lipoprotein"/>
</dbReference>
<reference evidence="10" key="1">
    <citation type="journal article" date="2019" name="Int. J. Syst. Evol. Microbiol.">
        <title>The Global Catalogue of Microorganisms (GCM) 10K type strain sequencing project: providing services to taxonomists for standard genome sequencing and annotation.</title>
        <authorList>
            <consortium name="The Broad Institute Genomics Platform"/>
            <consortium name="The Broad Institute Genome Sequencing Center for Infectious Disease"/>
            <person name="Wu L."/>
            <person name="Ma J."/>
        </authorList>
    </citation>
    <scope>NUCLEOTIDE SEQUENCE [LARGE SCALE GENOMIC DNA]</scope>
    <source>
        <strain evidence="10">CECT 8288</strain>
    </source>
</reference>
<evidence type="ECO:0000256" key="6">
    <source>
        <dbReference type="ARBA" id="ARBA00023288"/>
    </source>
</evidence>
<keyword evidence="3" id="KW-1003">Cell membrane</keyword>
<keyword evidence="5" id="KW-0472">Membrane</keyword>
<evidence type="ECO:0000256" key="1">
    <source>
        <dbReference type="ARBA" id="ARBA00004193"/>
    </source>
</evidence>
<dbReference type="PANTHER" id="PTHR34296">
    <property type="entry name" value="TRANSCRIPTIONAL ACTIVATOR PROTEIN MED"/>
    <property type="match status" value="1"/>
</dbReference>
<dbReference type="PANTHER" id="PTHR34296:SF2">
    <property type="entry name" value="ABC TRANSPORTER GUANOSINE-BINDING PROTEIN NUPN"/>
    <property type="match status" value="1"/>
</dbReference>
<dbReference type="RefSeq" id="WP_290280167.1">
    <property type="nucleotide sequence ID" value="NZ_JAUFQI010000001.1"/>
</dbReference>
<proteinExistence type="inferred from homology"/>
<evidence type="ECO:0000256" key="4">
    <source>
        <dbReference type="ARBA" id="ARBA00022729"/>
    </source>
</evidence>
<sequence length="335" mass="35690">MNLKSIACAIVAVIAPLALASNPAVVYTEAPKFDSSFNEAMYRQGVVPFKAEYGRNLVEANPSSPDEFVGQLTNLAKQGRSPIIALGFSFASALQEVAPQFPDTQFAIIDSVVDLPNVQSIVFKEHEGSFVVGALAALKAKGDKIGFIGGVDLPFIRRFGCGYAQGAAYINDDIQVYLSMASTDFSGFSIPEKGNELASKMITQGVEVIYAAAGGTGNGVYEAAANHSNVYAIGVDSNQNFLHTGTMLTSMVKNVGIAAYNVLEDAEKGIWNPGVTELGLAENGVDWVLDIFNRGLVSKSDEKKINKIRDAIKSGKIKVVDYNATNQCPVPFIEG</sequence>